<dbReference type="CDD" id="cd00009">
    <property type="entry name" value="AAA"/>
    <property type="match status" value="1"/>
</dbReference>
<name>A0A2N8K953_9BURK</name>
<gene>
    <name evidence="5" type="ORF">C1I89_31520</name>
</gene>
<dbReference type="PANTHER" id="PTHR30050">
    <property type="entry name" value="CHROMOSOMAL REPLICATION INITIATOR PROTEIN DNAA"/>
    <property type="match status" value="1"/>
</dbReference>
<dbReference type="SMART" id="SM00382">
    <property type="entry name" value="AAA"/>
    <property type="match status" value="1"/>
</dbReference>
<reference evidence="5 6" key="1">
    <citation type="submission" date="2018-01" db="EMBL/GenBank/DDBJ databases">
        <title>The draft genome of an aniline degradation strain ANB-1.</title>
        <authorList>
            <person name="Zhang L."/>
            <person name="Jiang J."/>
        </authorList>
    </citation>
    <scope>NUCLEOTIDE SEQUENCE [LARGE SCALE GENOMIC DNA]</scope>
    <source>
        <strain evidence="5 6">ANB-1</strain>
    </source>
</reference>
<dbReference type="NCBIfam" id="NF038214">
    <property type="entry name" value="IS21_help_AAA"/>
    <property type="match status" value="1"/>
</dbReference>
<comment type="similarity">
    <text evidence="1">Belongs to the IS21/IS1162 putative ATP-binding protein family.</text>
</comment>
<dbReference type="InterPro" id="IPR002611">
    <property type="entry name" value="IstB_ATP-bd"/>
</dbReference>
<keyword evidence="6" id="KW-1185">Reference proteome</keyword>
<evidence type="ECO:0000256" key="2">
    <source>
        <dbReference type="ARBA" id="ARBA00022741"/>
    </source>
</evidence>
<dbReference type="PANTHER" id="PTHR30050:SF4">
    <property type="entry name" value="ATP-BINDING PROTEIN RV3427C IN INSERTION SEQUENCE-RELATED"/>
    <property type="match status" value="1"/>
</dbReference>
<organism evidence="5 6">
    <name type="scientific">Achromobacter pulmonis</name>
    <dbReference type="NCBI Taxonomy" id="1389932"/>
    <lineage>
        <taxon>Bacteria</taxon>
        <taxon>Pseudomonadati</taxon>
        <taxon>Pseudomonadota</taxon>
        <taxon>Betaproteobacteria</taxon>
        <taxon>Burkholderiales</taxon>
        <taxon>Alcaligenaceae</taxon>
        <taxon>Achromobacter</taxon>
    </lineage>
</organism>
<dbReference type="EMBL" id="POQS01000013">
    <property type="protein sequence ID" value="PND29987.1"/>
    <property type="molecule type" value="Genomic_DNA"/>
</dbReference>
<sequence>MLAQNTLDQLRGLRLDGLVAALQDPATTHAAADLDFHARLALLVQREVDWRDDKRLCRLLKAAQLKVSGACMQDIDWRASRGLNRALMAELATAQWVRDGRSVLLTGATGCGKTWLACALARQAARAGHAVLYTRTARLLQELHVAHGDGSFKRRLGQLARVQVLVLDDFALTPIAAHERGDLLELLDDRVGSRATIITSQLPPAAWHAWLGEPTLADAILDRVVHGAHKIALKGESMRRSRANASATTEAAMAEDTSQGG</sequence>
<dbReference type="InterPro" id="IPR003593">
    <property type="entry name" value="AAA+_ATPase"/>
</dbReference>
<evidence type="ECO:0000313" key="5">
    <source>
        <dbReference type="EMBL" id="PND29987.1"/>
    </source>
</evidence>
<comment type="caution">
    <text evidence="5">The sequence shown here is derived from an EMBL/GenBank/DDBJ whole genome shotgun (WGS) entry which is preliminary data.</text>
</comment>
<dbReference type="PIRSF" id="PIRSF003073">
    <property type="entry name" value="DNAC_TnpB_IstB"/>
    <property type="match status" value="1"/>
</dbReference>
<dbReference type="InterPro" id="IPR047661">
    <property type="entry name" value="IstB"/>
</dbReference>
<evidence type="ECO:0000256" key="1">
    <source>
        <dbReference type="ARBA" id="ARBA00008059"/>
    </source>
</evidence>
<evidence type="ECO:0000256" key="3">
    <source>
        <dbReference type="ARBA" id="ARBA00022840"/>
    </source>
</evidence>
<evidence type="ECO:0000259" key="4">
    <source>
        <dbReference type="SMART" id="SM00382"/>
    </source>
</evidence>
<dbReference type="SUPFAM" id="SSF52540">
    <property type="entry name" value="P-loop containing nucleoside triphosphate hydrolases"/>
    <property type="match status" value="1"/>
</dbReference>
<dbReference type="AlphaFoldDB" id="A0A2N8K953"/>
<dbReference type="GO" id="GO:0006260">
    <property type="term" value="P:DNA replication"/>
    <property type="evidence" value="ECO:0007669"/>
    <property type="project" value="TreeGrafter"/>
</dbReference>
<proteinExistence type="inferred from homology"/>
<accession>A0A2N8K953</accession>
<keyword evidence="2" id="KW-0547">Nucleotide-binding</keyword>
<keyword evidence="3" id="KW-0067">ATP-binding</keyword>
<evidence type="ECO:0000313" key="6">
    <source>
        <dbReference type="Proteomes" id="UP000235994"/>
    </source>
</evidence>
<feature type="domain" description="AAA+ ATPase" evidence="4">
    <location>
        <begin position="99"/>
        <end position="232"/>
    </location>
</feature>
<dbReference type="Gene3D" id="3.40.50.300">
    <property type="entry name" value="P-loop containing nucleotide triphosphate hydrolases"/>
    <property type="match status" value="1"/>
</dbReference>
<dbReference type="InterPro" id="IPR028350">
    <property type="entry name" value="DNAC/IstB-like"/>
</dbReference>
<dbReference type="RefSeq" id="WP_102776170.1">
    <property type="nucleotide sequence ID" value="NZ_POQS01000013.1"/>
</dbReference>
<dbReference type="Pfam" id="PF01695">
    <property type="entry name" value="IstB_IS21"/>
    <property type="match status" value="1"/>
</dbReference>
<protein>
    <submittedName>
        <fullName evidence="5">AAA family ATPase</fullName>
    </submittedName>
</protein>
<dbReference type="InterPro" id="IPR027417">
    <property type="entry name" value="P-loop_NTPase"/>
</dbReference>
<dbReference type="GO" id="GO:0005524">
    <property type="term" value="F:ATP binding"/>
    <property type="evidence" value="ECO:0007669"/>
    <property type="project" value="UniProtKB-KW"/>
</dbReference>
<dbReference type="Proteomes" id="UP000235994">
    <property type="component" value="Unassembled WGS sequence"/>
</dbReference>